<feature type="compositionally biased region" description="Basic and acidic residues" evidence="1">
    <location>
        <begin position="1228"/>
        <end position="1240"/>
    </location>
</feature>
<dbReference type="Pfam" id="PF14229">
    <property type="entry name" value="DUF4332"/>
    <property type="match status" value="2"/>
</dbReference>
<organism evidence="3 4">
    <name type="scientific">Novipirellula rosea</name>
    <dbReference type="NCBI Taxonomy" id="1031540"/>
    <lineage>
        <taxon>Bacteria</taxon>
        <taxon>Pseudomonadati</taxon>
        <taxon>Planctomycetota</taxon>
        <taxon>Planctomycetia</taxon>
        <taxon>Pirellulales</taxon>
        <taxon>Pirellulaceae</taxon>
        <taxon>Novipirellula</taxon>
    </lineage>
</organism>
<comment type="caution">
    <text evidence="3">The sequence shown here is derived from an EMBL/GenBank/DDBJ whole genome shotgun (WGS) entry which is preliminary data.</text>
</comment>
<dbReference type="InterPro" id="IPR027417">
    <property type="entry name" value="P-loop_NTPase"/>
</dbReference>
<dbReference type="RefSeq" id="WP_345320334.1">
    <property type="nucleotide sequence ID" value="NZ_BAABGA010000017.1"/>
</dbReference>
<name>A0ABP8MGU7_9BACT</name>
<evidence type="ECO:0000313" key="4">
    <source>
        <dbReference type="Proteomes" id="UP001500840"/>
    </source>
</evidence>
<dbReference type="Gene3D" id="1.10.150.20">
    <property type="entry name" value="5' to 3' exonuclease, C-terminal subdomain"/>
    <property type="match status" value="1"/>
</dbReference>
<dbReference type="EMBL" id="BAABGA010000017">
    <property type="protein sequence ID" value="GAA4448580.1"/>
    <property type="molecule type" value="Genomic_DNA"/>
</dbReference>
<dbReference type="Proteomes" id="UP001500840">
    <property type="component" value="Unassembled WGS sequence"/>
</dbReference>
<protein>
    <submittedName>
        <fullName evidence="3">DUF4332 domain-containing protein</fullName>
    </submittedName>
</protein>
<feature type="compositionally biased region" description="Basic and acidic residues" evidence="1">
    <location>
        <begin position="1290"/>
        <end position="1306"/>
    </location>
</feature>
<sequence>MLLERIDIDAHGPLNRVELGPFSEHLNVVCGPEGSGKTAIARFVRDSLVDREYPLGMMSSSSGRVVWADRNGLLHCRREQDGSKQGRRSVEFESRGGSSYDSYLHDHPWLGSTVAGGLDHDASLRGVQSDATRAVHSIQLPEAIIDAVITDTAINQIARVVSACIRCGLDSPQTYRSLPFPNAHLDNPAGYAAHDGFTAEPVPANDRQVRLVRSQLADVELELSRLEPTPLREESLLARRDELTQQLNRRTARTAAAAPRYDRDRIERRLADLHDRATHLRARQNELRRWVADLDSQLHASPLNAGDVNPIDTVTDNYKQHWAMRDESLRRQLDDLDAQMIRWRRALLEVRGLRDAILATRQNLRSAGHPYSVDFGPQDAAILRRRRLDGFLDAIDRFDPSRGWNEFYTDTYFSDDLHHASRVRSEADVYRSRTGRVIDPIHSLDELDQRVESATRQIDWLLQRYASNEQFDHQWYQTAGESSAFGGTTLEETLRTIRNDLVHASRYAVNQKYDSLRDPAIHSAAVNPATADDLRELNRSEKWLVNAIDQMMQHRERMLNRYTPSEMKETQDWARHRELLQWRYQNERADRVAELNRTSRELETCLADVARLRRDAQASIAAETVRENERQDAMAREAAVQELRIIDSKLARLSRVRWLRSRAKELRDQLRAMRTPVQTASPLGQAASRWLVRLSGGRLRTVSWQNERISQPLAHEAATHPGLSAPAAHDMTRVFIDGRDESRCSNTERALTVIAVRMAAGELLARLGKPVPVVLEIPRSLAAYVNHRVDGDRPANAHDTSFYHHSNDGRLNHPIAAALRDYAAAGRQIVLLTSDQNLADELARVGGRSFALRADRVVHAHRPLWRPHYAPEQYSGPHPHTYGDHIVGEHPSYRADDYRVNDINRDLDMAWRETYGANANADTAGYTSRHPRAIRRDEYRRDDAPANEVYDSHRVRTDAARDGAAFRDGYYYADTYTTDAPHSIDATVVPRGNSVSRNRDVIDQGHLSMLRRGESSDPAFFLTVDSPIDQAPSIDAVAAARLRGLLVTHITHLMQQDPNRLSDALGLASVDASTIRRWQSECRLVCRVPKLRGFDARVLVGCGVTDPAQLASIHPTDLLQRVEDFLATEQGQKVLLSGSSRELSRITSWIAAANSWGPEKGPRYVDGRAIRKTVRQERRSSGDRARFSDRRELDYDDRNYDDRGYDDLDNSEVRYGIGTIRGYSRDRDGIRVTRGRDRSSSTRASSSRADSTRANSTRALRRDRTSDSSRRRHSESSDSRSSRHASLKTRSGDRENGQTESNRESNVDYSQNRSGRGEGHATHNGSNQHSSSERSRRRRSNRNGSSSNREVVRLSDRDNHHESRSLDRTEREPRETRSMRDSSETRAVKSREPRDTESELRFYLQRDNPVVDAPSIGPRMADRLSKIGIHTVDDLLNANPERVAEKLGNRRIDGDIVLAWQQQATLVCRIPMLRGHDAQLLVAAEITSPEELATQDVEDLFSRVDPISRSREGKRIIRGGSLPDMEEISEWIRNAKVNRELLAA</sequence>
<gene>
    <name evidence="3" type="ORF">GCM10023156_11880</name>
</gene>
<keyword evidence="4" id="KW-1185">Reference proteome</keyword>
<dbReference type="PANTHER" id="PTHR31294:SF8">
    <property type="entry name" value="KERATIN-ASSOCIATED PROTEIN 21-1-RELATED"/>
    <property type="match status" value="1"/>
</dbReference>
<evidence type="ECO:0000259" key="2">
    <source>
        <dbReference type="Pfam" id="PF14229"/>
    </source>
</evidence>
<dbReference type="PANTHER" id="PTHR31294">
    <property type="match status" value="1"/>
</dbReference>
<reference evidence="4" key="1">
    <citation type="journal article" date="2019" name="Int. J. Syst. Evol. Microbiol.">
        <title>The Global Catalogue of Microorganisms (GCM) 10K type strain sequencing project: providing services to taxonomists for standard genome sequencing and annotation.</title>
        <authorList>
            <consortium name="The Broad Institute Genomics Platform"/>
            <consortium name="The Broad Institute Genome Sequencing Center for Infectious Disease"/>
            <person name="Wu L."/>
            <person name="Ma J."/>
        </authorList>
    </citation>
    <scope>NUCLEOTIDE SEQUENCE [LARGE SCALE GENOMIC DNA]</scope>
    <source>
        <strain evidence="4">JCM 17759</strain>
    </source>
</reference>
<feature type="domain" description="DUF4332" evidence="2">
    <location>
        <begin position="1036"/>
        <end position="1154"/>
    </location>
</feature>
<evidence type="ECO:0000313" key="3">
    <source>
        <dbReference type="EMBL" id="GAA4448580.1"/>
    </source>
</evidence>
<evidence type="ECO:0000256" key="1">
    <source>
        <dbReference type="SAM" id="MobiDB-lite"/>
    </source>
</evidence>
<feature type="region of interest" description="Disordered" evidence="1">
    <location>
        <begin position="1228"/>
        <end position="1398"/>
    </location>
</feature>
<dbReference type="Gene3D" id="3.40.50.300">
    <property type="entry name" value="P-loop containing nucleotide triphosphate hydrolases"/>
    <property type="match status" value="1"/>
</dbReference>
<feature type="compositionally biased region" description="Basic and acidic residues" evidence="1">
    <location>
        <begin position="1260"/>
        <end position="1281"/>
    </location>
</feature>
<feature type="domain" description="DUF4332" evidence="2">
    <location>
        <begin position="1414"/>
        <end position="1536"/>
    </location>
</feature>
<accession>A0ABP8MGU7</accession>
<feature type="compositionally biased region" description="Basic and acidic residues" evidence="1">
    <location>
        <begin position="1350"/>
        <end position="1398"/>
    </location>
</feature>
<proteinExistence type="predicted"/>
<dbReference type="InterPro" id="IPR025567">
    <property type="entry name" value="DUF4332"/>
</dbReference>
<feature type="compositionally biased region" description="Low complexity" evidence="1">
    <location>
        <begin position="1241"/>
        <end position="1258"/>
    </location>
</feature>